<feature type="domain" description="Ribosomal protein eL8/eL30/eS12/Gadd45" evidence="3">
    <location>
        <begin position="35"/>
        <end position="116"/>
    </location>
</feature>
<dbReference type="Ensembl" id="ENSSSCT00040042120.1">
    <property type="protein sequence ID" value="ENSSSCP00040017638.1"/>
    <property type="gene ID" value="ENSSSCG00040031348.1"/>
</dbReference>
<reference evidence="4" key="1">
    <citation type="submission" date="2025-08" db="UniProtKB">
        <authorList>
            <consortium name="Ensembl"/>
        </authorList>
    </citation>
    <scope>IDENTIFICATION</scope>
</reference>
<dbReference type="InterPro" id="IPR029064">
    <property type="entry name" value="Ribosomal_eL30-like_sf"/>
</dbReference>
<dbReference type="PANTHER" id="PTHR11843">
    <property type="entry name" value="40S RIBOSOMAL PROTEIN S12"/>
    <property type="match status" value="1"/>
</dbReference>
<evidence type="ECO:0000256" key="2">
    <source>
        <dbReference type="ARBA" id="ARBA00023274"/>
    </source>
</evidence>
<keyword evidence="1" id="KW-0689">Ribosomal protein</keyword>
<dbReference type="SUPFAM" id="SSF55315">
    <property type="entry name" value="L30e-like"/>
    <property type="match status" value="1"/>
</dbReference>
<dbReference type="GO" id="GO:1990904">
    <property type="term" value="C:ribonucleoprotein complex"/>
    <property type="evidence" value="ECO:0007669"/>
    <property type="project" value="UniProtKB-KW"/>
</dbReference>
<proteinExistence type="predicted"/>
<evidence type="ECO:0000259" key="3">
    <source>
        <dbReference type="Pfam" id="PF01248"/>
    </source>
</evidence>
<dbReference type="Gene3D" id="3.30.1330.30">
    <property type="match status" value="1"/>
</dbReference>
<organism evidence="4 5">
    <name type="scientific">Sus scrofa</name>
    <name type="common">Pig</name>
    <dbReference type="NCBI Taxonomy" id="9823"/>
    <lineage>
        <taxon>Eukaryota</taxon>
        <taxon>Metazoa</taxon>
        <taxon>Chordata</taxon>
        <taxon>Craniata</taxon>
        <taxon>Vertebrata</taxon>
        <taxon>Euteleostomi</taxon>
        <taxon>Mammalia</taxon>
        <taxon>Eutheria</taxon>
        <taxon>Laurasiatheria</taxon>
        <taxon>Artiodactyla</taxon>
        <taxon>Suina</taxon>
        <taxon>Suidae</taxon>
        <taxon>Sus</taxon>
    </lineage>
</organism>
<sequence>IRLPEEFFPTQTLLHITSLFHISIAAGSVVNIKTALQEELKTVLIRNSLARGISKAVIALDNCQVHLCVLASNCDEPRYHQINLIKVDDNKKLGGWKGLCKTDREGKPCKVVGCSFVVVKDYGKESQAKDVIEKYFKCKK</sequence>
<evidence type="ECO:0000256" key="1">
    <source>
        <dbReference type="ARBA" id="ARBA00022980"/>
    </source>
</evidence>
<evidence type="ECO:0000313" key="4">
    <source>
        <dbReference type="Ensembl" id="ENSSSCP00040017638.1"/>
    </source>
</evidence>
<dbReference type="GO" id="GO:0005840">
    <property type="term" value="C:ribosome"/>
    <property type="evidence" value="ECO:0007669"/>
    <property type="project" value="UniProtKB-KW"/>
</dbReference>
<name>A0A8D1K8L3_PIG</name>
<dbReference type="Proteomes" id="UP000694722">
    <property type="component" value="Unplaced"/>
</dbReference>
<keyword evidence="2" id="KW-0687">Ribonucleoprotein</keyword>
<protein>
    <recommendedName>
        <fullName evidence="3">Ribosomal protein eL8/eL30/eS12/Gadd45 domain-containing protein</fullName>
    </recommendedName>
</protein>
<evidence type="ECO:0000313" key="5">
    <source>
        <dbReference type="Proteomes" id="UP000694722"/>
    </source>
</evidence>
<dbReference type="InterPro" id="IPR004038">
    <property type="entry name" value="Ribosomal_eL8/eL30/eS12/Gad45"/>
</dbReference>
<dbReference type="Pfam" id="PF01248">
    <property type="entry name" value="Ribosomal_L7Ae"/>
    <property type="match status" value="1"/>
</dbReference>
<accession>A0A8D1K8L3</accession>
<dbReference type="AlphaFoldDB" id="A0A8D1K8L3"/>